<comment type="caution">
    <text evidence="1">The sequence shown here is derived from an EMBL/GenBank/DDBJ whole genome shotgun (WGS) entry which is preliminary data.</text>
</comment>
<dbReference type="AlphaFoldDB" id="A0A0F9PJY9"/>
<gene>
    <name evidence="1" type="ORF">LCGC14_0891410</name>
</gene>
<evidence type="ECO:0008006" key="2">
    <source>
        <dbReference type="Google" id="ProtNLM"/>
    </source>
</evidence>
<sequence>MDLRELGLRPSFPVASIAFAQLVYASGVSGAGLTETATIKINGVVEQIEIEISTFTDGGQSATVTIASAQDATLFTEGSLGDAQTHLKQALSKGGSTDADFNPALVDGVLTLTGVLSSDPGVSGATIDVTVFYR</sequence>
<organism evidence="1">
    <name type="scientific">marine sediment metagenome</name>
    <dbReference type="NCBI Taxonomy" id="412755"/>
    <lineage>
        <taxon>unclassified sequences</taxon>
        <taxon>metagenomes</taxon>
        <taxon>ecological metagenomes</taxon>
    </lineage>
</organism>
<protein>
    <recommendedName>
        <fullName evidence="2">DUF4402 domain-containing protein</fullName>
    </recommendedName>
</protein>
<proteinExistence type="predicted"/>
<reference evidence="1" key="1">
    <citation type="journal article" date="2015" name="Nature">
        <title>Complex archaea that bridge the gap between prokaryotes and eukaryotes.</title>
        <authorList>
            <person name="Spang A."/>
            <person name="Saw J.H."/>
            <person name="Jorgensen S.L."/>
            <person name="Zaremba-Niedzwiedzka K."/>
            <person name="Martijn J."/>
            <person name="Lind A.E."/>
            <person name="van Eijk R."/>
            <person name="Schleper C."/>
            <person name="Guy L."/>
            <person name="Ettema T.J."/>
        </authorList>
    </citation>
    <scope>NUCLEOTIDE SEQUENCE</scope>
</reference>
<name>A0A0F9PJY9_9ZZZZ</name>
<accession>A0A0F9PJY9</accession>
<dbReference type="EMBL" id="LAZR01002856">
    <property type="protein sequence ID" value="KKN24777.1"/>
    <property type="molecule type" value="Genomic_DNA"/>
</dbReference>
<evidence type="ECO:0000313" key="1">
    <source>
        <dbReference type="EMBL" id="KKN24777.1"/>
    </source>
</evidence>